<evidence type="ECO:0000313" key="2">
    <source>
        <dbReference type="EMBL" id="AHI22635.1"/>
    </source>
</evidence>
<feature type="transmembrane region" description="Helical" evidence="1">
    <location>
        <begin position="21"/>
        <end position="40"/>
    </location>
</feature>
<proteinExistence type="predicted"/>
<accession>W5Y169</accession>
<dbReference type="RefSeq" id="WP_034651397.1">
    <property type="nucleotide sequence ID" value="NZ_CP004353.1"/>
</dbReference>
<dbReference type="PATRIC" id="fig|1224164.3.peg.1255"/>
<dbReference type="eggNOG" id="ENOG5031HZD">
    <property type="taxonomic scope" value="Bacteria"/>
</dbReference>
<name>W5Y169_9CORY</name>
<sequence>MATEIETLKQRVARSRPSVGFFYSVFVTLTAALFLAALFLDDPATRAALLDLGAKVLGPIAAACVAWLGVAHTVRNNRRQEVLKEWHANVRWAAELCLDGSEQRLLLGVGLLDALDNHPDLEEPEQAFIDAALDGIAEAYLESGFVGYDEGQERSDTP</sequence>
<evidence type="ECO:0000256" key="1">
    <source>
        <dbReference type="SAM" id="Phobius"/>
    </source>
</evidence>
<gene>
    <name evidence="2" type="ORF">B843_06250</name>
</gene>
<dbReference type="Proteomes" id="UP000019222">
    <property type="component" value="Chromosome"/>
</dbReference>
<dbReference type="STRING" id="1224164.B843_06250"/>
<keyword evidence="1" id="KW-1133">Transmembrane helix</keyword>
<keyword evidence="3" id="KW-1185">Reference proteome</keyword>
<evidence type="ECO:0008006" key="4">
    <source>
        <dbReference type="Google" id="ProtNLM"/>
    </source>
</evidence>
<dbReference type="EMBL" id="CP004353">
    <property type="protein sequence ID" value="AHI22635.1"/>
    <property type="molecule type" value="Genomic_DNA"/>
</dbReference>
<feature type="transmembrane region" description="Helical" evidence="1">
    <location>
        <begin position="52"/>
        <end position="70"/>
    </location>
</feature>
<dbReference type="AlphaFoldDB" id="W5Y169"/>
<protein>
    <recommendedName>
        <fullName evidence="4">DUF4231 domain-containing protein</fullName>
    </recommendedName>
</protein>
<keyword evidence="1" id="KW-0812">Transmembrane</keyword>
<reference evidence="2 3" key="1">
    <citation type="submission" date="2013-02" db="EMBL/GenBank/DDBJ databases">
        <title>The complete genome sequence of Corynebacterium vitaeruminis DSM 20294.</title>
        <authorList>
            <person name="Ruckert C."/>
            <person name="Albersmeier A."/>
            <person name="Kalinowski J."/>
        </authorList>
    </citation>
    <scope>NUCLEOTIDE SEQUENCE [LARGE SCALE GENOMIC DNA]</scope>
    <source>
        <strain evidence="3">ATCC 10234</strain>
    </source>
</reference>
<dbReference type="KEGG" id="cvt:B843_06250"/>
<keyword evidence="1" id="KW-0472">Membrane</keyword>
<dbReference type="HOGENOM" id="CLU_1666472_0_0_11"/>
<organism evidence="2 3">
    <name type="scientific">Corynebacterium vitaeruminis DSM 20294</name>
    <dbReference type="NCBI Taxonomy" id="1224164"/>
    <lineage>
        <taxon>Bacteria</taxon>
        <taxon>Bacillati</taxon>
        <taxon>Actinomycetota</taxon>
        <taxon>Actinomycetes</taxon>
        <taxon>Mycobacteriales</taxon>
        <taxon>Corynebacteriaceae</taxon>
        <taxon>Corynebacterium</taxon>
    </lineage>
</organism>
<evidence type="ECO:0000313" key="3">
    <source>
        <dbReference type="Proteomes" id="UP000019222"/>
    </source>
</evidence>